<evidence type="ECO:0000313" key="3">
    <source>
        <dbReference type="Proteomes" id="UP000007797"/>
    </source>
</evidence>
<keyword evidence="3" id="KW-1185">Reference proteome</keyword>
<organism evidence="2 3">
    <name type="scientific">Cavenderia fasciculata</name>
    <name type="common">Slime mold</name>
    <name type="synonym">Dictyostelium fasciculatum</name>
    <dbReference type="NCBI Taxonomy" id="261658"/>
    <lineage>
        <taxon>Eukaryota</taxon>
        <taxon>Amoebozoa</taxon>
        <taxon>Evosea</taxon>
        <taxon>Eumycetozoa</taxon>
        <taxon>Dictyostelia</taxon>
        <taxon>Acytosteliales</taxon>
        <taxon>Cavenderiaceae</taxon>
        <taxon>Cavenderia</taxon>
    </lineage>
</organism>
<dbReference type="SUPFAM" id="SSF81606">
    <property type="entry name" value="PP2C-like"/>
    <property type="match status" value="1"/>
</dbReference>
<reference evidence="3" key="1">
    <citation type="journal article" date="2011" name="Genome Res.">
        <title>Phylogeny-wide analysis of social amoeba genomes highlights ancient origins for complex intercellular communication.</title>
        <authorList>
            <person name="Heidel A.J."/>
            <person name="Lawal H.M."/>
            <person name="Felder M."/>
            <person name="Schilde C."/>
            <person name="Helps N.R."/>
            <person name="Tunggal B."/>
            <person name="Rivero F."/>
            <person name="John U."/>
            <person name="Schleicher M."/>
            <person name="Eichinger L."/>
            <person name="Platzer M."/>
            <person name="Noegel A.A."/>
            <person name="Schaap P."/>
            <person name="Gloeckner G."/>
        </authorList>
    </citation>
    <scope>NUCLEOTIDE SEQUENCE [LARGE SCALE GENOMIC DNA]</scope>
    <source>
        <strain evidence="3">SH3</strain>
    </source>
</reference>
<dbReference type="Pfam" id="PF00481">
    <property type="entry name" value="PP2C"/>
    <property type="match status" value="1"/>
</dbReference>
<dbReference type="Proteomes" id="UP000007797">
    <property type="component" value="Unassembled WGS sequence"/>
</dbReference>
<dbReference type="EMBL" id="GL883006">
    <property type="protein sequence ID" value="EGG25133.1"/>
    <property type="molecule type" value="Genomic_DNA"/>
</dbReference>
<dbReference type="KEGG" id="dfa:DFA_03380"/>
<dbReference type="InterPro" id="IPR036457">
    <property type="entry name" value="PPM-type-like_dom_sf"/>
</dbReference>
<proteinExistence type="predicted"/>
<protein>
    <recommendedName>
        <fullName evidence="1">PPM-type phosphatase domain-containing protein</fullName>
    </recommendedName>
</protein>
<dbReference type="GeneID" id="14876677"/>
<feature type="domain" description="PPM-type phosphatase" evidence="1">
    <location>
        <begin position="6"/>
        <end position="52"/>
    </location>
</feature>
<dbReference type="InterPro" id="IPR001932">
    <property type="entry name" value="PPM-type_phosphatase-like_dom"/>
</dbReference>
<dbReference type="RefSeq" id="XP_004362984.1">
    <property type="nucleotide sequence ID" value="XM_004362927.1"/>
</dbReference>
<gene>
    <name evidence="2" type="ORF">DFA_03380</name>
</gene>
<name>F4PHE9_CACFS</name>
<evidence type="ECO:0000259" key="1">
    <source>
        <dbReference type="Pfam" id="PF00481"/>
    </source>
</evidence>
<dbReference type="Gene3D" id="3.60.40.10">
    <property type="entry name" value="PPM-type phosphatase domain"/>
    <property type="match status" value="1"/>
</dbReference>
<accession>F4PHE9</accession>
<dbReference type="OrthoDB" id="10264738at2759"/>
<sequence length="57" mass="6427">MESWRTKILQSANVGDSSAFLSYAGETLTLTKDHRLSDPEEQQRIRDDGMVLVVPSF</sequence>
<evidence type="ECO:0000313" key="2">
    <source>
        <dbReference type="EMBL" id="EGG25133.1"/>
    </source>
</evidence>
<dbReference type="AlphaFoldDB" id="F4PHE9"/>